<protein>
    <submittedName>
        <fullName evidence="5">Fatty acid desaturase</fullName>
    </submittedName>
</protein>
<name>A0ABR8GRZ0_9CYAN</name>
<evidence type="ECO:0000259" key="4">
    <source>
        <dbReference type="Pfam" id="PF00487"/>
    </source>
</evidence>
<comment type="caution">
    <text evidence="5">The sequence shown here is derived from an EMBL/GenBank/DDBJ whole genome shotgun (WGS) entry which is preliminary data.</text>
</comment>
<dbReference type="InterPro" id="IPR005804">
    <property type="entry name" value="FA_desaturase_dom"/>
</dbReference>
<evidence type="ECO:0000256" key="2">
    <source>
        <dbReference type="ARBA" id="ARBA00008749"/>
    </source>
</evidence>
<feature type="domain" description="Fatty acid desaturase" evidence="4">
    <location>
        <begin position="52"/>
        <end position="273"/>
    </location>
</feature>
<feature type="transmembrane region" description="Helical" evidence="3">
    <location>
        <begin position="138"/>
        <end position="161"/>
    </location>
</feature>
<feature type="transmembrane region" description="Helical" evidence="3">
    <location>
        <begin position="173"/>
        <end position="190"/>
    </location>
</feature>
<dbReference type="EMBL" id="JACJTA010000032">
    <property type="protein sequence ID" value="MBD2605969.1"/>
    <property type="molecule type" value="Genomic_DNA"/>
</dbReference>
<evidence type="ECO:0000313" key="5">
    <source>
        <dbReference type="EMBL" id="MBD2605969.1"/>
    </source>
</evidence>
<feature type="transmembrane region" description="Helical" evidence="3">
    <location>
        <begin position="197"/>
        <end position="215"/>
    </location>
</feature>
<keyword evidence="6" id="KW-1185">Reference proteome</keyword>
<accession>A0ABR8GRZ0</accession>
<dbReference type="Proteomes" id="UP000660380">
    <property type="component" value="Unassembled WGS sequence"/>
</dbReference>
<dbReference type="RefSeq" id="WP_051502950.1">
    <property type="nucleotide sequence ID" value="NZ_JACJTA010000032.1"/>
</dbReference>
<keyword evidence="3" id="KW-0472">Membrane</keyword>
<dbReference type="Pfam" id="PF00487">
    <property type="entry name" value="FA_desaturase"/>
    <property type="match status" value="1"/>
</dbReference>
<reference evidence="5 6" key="1">
    <citation type="journal article" date="2020" name="ISME J.">
        <title>Comparative genomics reveals insights into cyanobacterial evolution and habitat adaptation.</title>
        <authorList>
            <person name="Chen M.Y."/>
            <person name="Teng W.K."/>
            <person name="Zhao L."/>
            <person name="Hu C.X."/>
            <person name="Zhou Y.K."/>
            <person name="Han B.P."/>
            <person name="Song L.R."/>
            <person name="Shu W.S."/>
        </authorList>
    </citation>
    <scope>NUCLEOTIDE SEQUENCE [LARGE SCALE GENOMIC DNA]</scope>
    <source>
        <strain evidence="5 6">FACHB-248</strain>
    </source>
</reference>
<feature type="transmembrane region" description="Helical" evidence="3">
    <location>
        <begin position="26"/>
        <end position="45"/>
    </location>
</feature>
<keyword evidence="3" id="KW-0812">Transmembrane</keyword>
<keyword evidence="3" id="KW-1133">Transmembrane helix</keyword>
<organism evidence="5 6">
    <name type="scientific">Scytonema hofmannii FACHB-248</name>
    <dbReference type="NCBI Taxonomy" id="1842502"/>
    <lineage>
        <taxon>Bacteria</taxon>
        <taxon>Bacillati</taxon>
        <taxon>Cyanobacteriota</taxon>
        <taxon>Cyanophyceae</taxon>
        <taxon>Nostocales</taxon>
        <taxon>Scytonemataceae</taxon>
        <taxon>Scytonema</taxon>
    </lineage>
</organism>
<comment type="cofactor">
    <cofactor evidence="1">
        <name>Fe(2+)</name>
        <dbReference type="ChEBI" id="CHEBI:29033"/>
    </cofactor>
</comment>
<dbReference type="PANTHER" id="PTHR12879">
    <property type="entry name" value="SPHINGOLIPID DELTA 4 DESATURASE/C-4 HYDROXYLASE PROTEIN DES2"/>
    <property type="match status" value="1"/>
</dbReference>
<proteinExistence type="inferred from homology"/>
<gene>
    <name evidence="5" type="ORF">H6G81_15925</name>
</gene>
<evidence type="ECO:0000256" key="3">
    <source>
        <dbReference type="SAM" id="Phobius"/>
    </source>
</evidence>
<sequence>MTDANFTENLPSKPIDFVERNDLKGFLALLRDWMAIFLIAAFSIWANNIFIYLVSVWAIGIFQFAIGEALLHEASHNNLFQKQLSNEQLEFLYGFPVLRTISSYREHHFPHHKGLGGEEDYIPEYYEMLGLYKEDKNLFWLLFVKPVMGFALYHFLIDAYYHLKGLDYRPFKTGFQVFVFWLVVVLSFYLSGHIDILLLYWLVPLVWCFPCYMYWSEVHDHLNTVSGTRSNLNFLANLLTHNNGYHYLHHLCPAIPWYNLPQAHQALCADSPDVSYGLFDVYRKLTRTEAQSLSS</sequence>
<comment type="similarity">
    <text evidence="2">Belongs to the fatty acid desaturase type 2 family.</text>
</comment>
<dbReference type="PANTHER" id="PTHR12879:SF8">
    <property type="entry name" value="SPHINGOLIPID DELTA(4)-DESATURASE DES1"/>
    <property type="match status" value="1"/>
</dbReference>
<evidence type="ECO:0000313" key="6">
    <source>
        <dbReference type="Proteomes" id="UP000660380"/>
    </source>
</evidence>
<evidence type="ECO:0000256" key="1">
    <source>
        <dbReference type="ARBA" id="ARBA00001954"/>
    </source>
</evidence>